<dbReference type="AlphaFoldDB" id="A0A3F3QD09"/>
<reference evidence="1 2" key="1">
    <citation type="submission" date="2018-07" db="EMBL/GenBank/DDBJ databases">
        <title>The genomes of Aspergillus section Nigri reveals drivers in fungal speciation.</title>
        <authorList>
            <consortium name="DOE Joint Genome Institute"/>
            <person name="Vesth T.C."/>
            <person name="Nybo J."/>
            <person name="Theobald S."/>
            <person name="Brandl J."/>
            <person name="Frisvad J.C."/>
            <person name="Nielsen K.F."/>
            <person name="Lyhne E.K."/>
            <person name="Kogle M.E."/>
            <person name="Kuo A."/>
            <person name="Riley R."/>
            <person name="Clum A."/>
            <person name="Nolan M."/>
            <person name="Lipzen A."/>
            <person name="Salamov A."/>
            <person name="Henrissat B."/>
            <person name="Wiebenga A."/>
            <person name="De vries R.P."/>
            <person name="Grigoriev I.V."/>
            <person name="Mortensen U.H."/>
            <person name="Andersen M.R."/>
            <person name="Baker S.E."/>
        </authorList>
    </citation>
    <scope>NUCLEOTIDE SEQUENCE [LARGE SCALE GENOMIC DNA]</scope>
    <source>
        <strain evidence="1 2">CBS 139.54b</strain>
    </source>
</reference>
<proteinExistence type="predicted"/>
<name>A0A3F3QD09_9EURO</name>
<dbReference type="Proteomes" id="UP000253729">
    <property type="component" value="Unassembled WGS sequence"/>
</dbReference>
<keyword evidence="2" id="KW-1185">Reference proteome</keyword>
<evidence type="ECO:0000313" key="2">
    <source>
        <dbReference type="Proteomes" id="UP000253729"/>
    </source>
</evidence>
<evidence type="ECO:0000313" key="1">
    <source>
        <dbReference type="EMBL" id="RDH36939.1"/>
    </source>
</evidence>
<dbReference type="EMBL" id="KZ852036">
    <property type="protein sequence ID" value="RDH36939.1"/>
    <property type="molecule type" value="Genomic_DNA"/>
</dbReference>
<gene>
    <name evidence="1" type="ORF">BDQ94DRAFT_137161</name>
</gene>
<organism evidence="1 2">
    <name type="scientific">Aspergillus welwitschiae</name>
    <dbReference type="NCBI Taxonomy" id="1341132"/>
    <lineage>
        <taxon>Eukaryota</taxon>
        <taxon>Fungi</taxon>
        <taxon>Dikarya</taxon>
        <taxon>Ascomycota</taxon>
        <taxon>Pezizomycotina</taxon>
        <taxon>Eurotiomycetes</taxon>
        <taxon>Eurotiomycetidae</taxon>
        <taxon>Eurotiales</taxon>
        <taxon>Aspergillaceae</taxon>
        <taxon>Aspergillus</taxon>
        <taxon>Aspergillus subgen. Circumdati</taxon>
    </lineage>
</organism>
<sequence length="58" mass="6781">MFHRDFFVSCLKIDNMIRQSSESLVQHKFVSEARPSHFPGQVALSLSRILSIWWSWGS</sequence>
<dbReference type="RefSeq" id="XP_026629961.1">
    <property type="nucleotide sequence ID" value="XM_026765004.1"/>
</dbReference>
<dbReference type="GeneID" id="38133360"/>
<protein>
    <submittedName>
        <fullName evidence="1">Uncharacterized protein</fullName>
    </submittedName>
</protein>
<accession>A0A3F3QD09</accession>